<dbReference type="AlphaFoldDB" id="A0A0K0DNV3"/>
<reference evidence="1" key="1">
    <citation type="submission" date="2012-09" db="EMBL/GenBank/DDBJ databases">
        <authorList>
            <person name="Martin A.A."/>
        </authorList>
    </citation>
    <scope>NUCLEOTIDE SEQUENCE</scope>
</reference>
<evidence type="ECO:0000313" key="1">
    <source>
        <dbReference type="Proteomes" id="UP000035642"/>
    </source>
</evidence>
<name>A0A0K0DNV3_ANGCA</name>
<reference evidence="2" key="2">
    <citation type="submission" date="2017-02" db="UniProtKB">
        <authorList>
            <consortium name="WormBaseParasite"/>
        </authorList>
    </citation>
    <scope>IDENTIFICATION</scope>
</reference>
<protein>
    <submittedName>
        <fullName evidence="2">Uncharacterized protein</fullName>
    </submittedName>
</protein>
<dbReference type="WBParaSite" id="ACAC_0001344201-mRNA-1">
    <property type="protein sequence ID" value="ACAC_0001344201-mRNA-1"/>
    <property type="gene ID" value="ACAC_0001344201"/>
</dbReference>
<organism evidence="1 2">
    <name type="scientific">Angiostrongylus cantonensis</name>
    <name type="common">Rat lungworm</name>
    <dbReference type="NCBI Taxonomy" id="6313"/>
    <lineage>
        <taxon>Eukaryota</taxon>
        <taxon>Metazoa</taxon>
        <taxon>Ecdysozoa</taxon>
        <taxon>Nematoda</taxon>
        <taxon>Chromadorea</taxon>
        <taxon>Rhabditida</taxon>
        <taxon>Rhabditina</taxon>
        <taxon>Rhabditomorpha</taxon>
        <taxon>Strongyloidea</taxon>
        <taxon>Metastrongylidae</taxon>
        <taxon>Angiostrongylus</taxon>
    </lineage>
</organism>
<keyword evidence="1" id="KW-1185">Reference proteome</keyword>
<sequence>MGFDEIRLEQLSNARQKMGLDRHQTRVDENVFDSSTAACPTEQFFYDVIDIVKWESSFCLGQSGPDFMPNPSFLPYQILYQTPACKCACIVAYLQSNARIYIRKVAIVSENEEVERRRVMFLEAADRLDSNTFYSQDAIRLLLRFLVESSFAMFIVELRTAHARITFIHAIILRARHGSTAIAMRAYPL</sequence>
<proteinExistence type="predicted"/>
<evidence type="ECO:0000313" key="2">
    <source>
        <dbReference type="WBParaSite" id="ACAC_0001344201-mRNA-1"/>
    </source>
</evidence>
<dbReference type="Proteomes" id="UP000035642">
    <property type="component" value="Unassembled WGS sequence"/>
</dbReference>
<accession>A0A0K0DNV3</accession>